<name>A0ACB9EIF9_ARCLA</name>
<evidence type="ECO:0000313" key="2">
    <source>
        <dbReference type="Proteomes" id="UP001055879"/>
    </source>
</evidence>
<evidence type="ECO:0000313" key="1">
    <source>
        <dbReference type="EMBL" id="KAI3758368.1"/>
    </source>
</evidence>
<dbReference type="Proteomes" id="UP001055879">
    <property type="component" value="Linkage Group LG02"/>
</dbReference>
<organism evidence="1 2">
    <name type="scientific">Arctium lappa</name>
    <name type="common">Greater burdock</name>
    <name type="synonym">Lappa major</name>
    <dbReference type="NCBI Taxonomy" id="4217"/>
    <lineage>
        <taxon>Eukaryota</taxon>
        <taxon>Viridiplantae</taxon>
        <taxon>Streptophyta</taxon>
        <taxon>Embryophyta</taxon>
        <taxon>Tracheophyta</taxon>
        <taxon>Spermatophyta</taxon>
        <taxon>Magnoliopsida</taxon>
        <taxon>eudicotyledons</taxon>
        <taxon>Gunneridae</taxon>
        <taxon>Pentapetalae</taxon>
        <taxon>asterids</taxon>
        <taxon>campanulids</taxon>
        <taxon>Asterales</taxon>
        <taxon>Asteraceae</taxon>
        <taxon>Carduoideae</taxon>
        <taxon>Cardueae</taxon>
        <taxon>Arctiinae</taxon>
        <taxon>Arctium</taxon>
    </lineage>
</organism>
<reference evidence="2" key="1">
    <citation type="journal article" date="2022" name="Mol. Ecol. Resour.">
        <title>The genomes of chicory, endive, great burdock and yacon provide insights into Asteraceae palaeo-polyploidization history and plant inulin production.</title>
        <authorList>
            <person name="Fan W."/>
            <person name="Wang S."/>
            <person name="Wang H."/>
            <person name="Wang A."/>
            <person name="Jiang F."/>
            <person name="Liu H."/>
            <person name="Zhao H."/>
            <person name="Xu D."/>
            <person name="Zhang Y."/>
        </authorList>
    </citation>
    <scope>NUCLEOTIDE SEQUENCE [LARGE SCALE GENOMIC DNA]</scope>
    <source>
        <strain evidence="2">cv. Niubang</strain>
    </source>
</reference>
<reference evidence="1 2" key="2">
    <citation type="journal article" date="2022" name="Mol. Ecol. Resour.">
        <title>The genomes of chicory, endive, great burdock and yacon provide insights into Asteraceae paleo-polyploidization history and plant inulin production.</title>
        <authorList>
            <person name="Fan W."/>
            <person name="Wang S."/>
            <person name="Wang H."/>
            <person name="Wang A."/>
            <person name="Jiang F."/>
            <person name="Liu H."/>
            <person name="Zhao H."/>
            <person name="Xu D."/>
            <person name="Zhang Y."/>
        </authorList>
    </citation>
    <scope>NUCLEOTIDE SEQUENCE [LARGE SCALE GENOMIC DNA]</scope>
    <source>
        <strain evidence="2">cv. Niubang</strain>
    </source>
</reference>
<comment type="caution">
    <text evidence="1">The sequence shown here is derived from an EMBL/GenBank/DDBJ whole genome shotgun (WGS) entry which is preliminary data.</text>
</comment>
<sequence>MDATSKILGLPKTTKELIQSTTTTETMIPVESPLKTNPMPEPLIIPHLSQAILNATSSPTSINPSLETKQPLTAANIEKPKSPVPSVDHPMETNIIVQTPFESDIPPTAPSVQIPIETTDVNPSELEVEMNQKETDGIASEPQLERPPTPIVDVSPELEMQEQEQIQEEEPIYHLAKEKSKKKKMAKEKKEKEKASKEKKKEKRQGEEQEEKEANRDFGKTYRGK</sequence>
<proteinExistence type="predicted"/>
<protein>
    <submittedName>
        <fullName evidence="1">Uncharacterized protein</fullName>
    </submittedName>
</protein>
<accession>A0ACB9EIF9</accession>
<dbReference type="EMBL" id="CM042048">
    <property type="protein sequence ID" value="KAI3758368.1"/>
    <property type="molecule type" value="Genomic_DNA"/>
</dbReference>
<keyword evidence="2" id="KW-1185">Reference proteome</keyword>
<gene>
    <name evidence="1" type="ORF">L6452_05928</name>
</gene>